<organism evidence="1 2">
    <name type="scientific">Methylobacterium isbiliense</name>
    <dbReference type="NCBI Taxonomy" id="315478"/>
    <lineage>
        <taxon>Bacteria</taxon>
        <taxon>Pseudomonadati</taxon>
        <taxon>Pseudomonadota</taxon>
        <taxon>Alphaproteobacteria</taxon>
        <taxon>Hyphomicrobiales</taxon>
        <taxon>Methylobacteriaceae</taxon>
        <taxon>Methylobacterium</taxon>
    </lineage>
</organism>
<reference evidence="1" key="1">
    <citation type="journal article" date="2021" name="Front. Microbiol.">
        <title>Comprehensive Comparative Genomics and Phenotyping of Methylobacterium Species.</title>
        <authorList>
            <person name="Alessa O."/>
            <person name="Ogura Y."/>
            <person name="Fujitani Y."/>
            <person name="Takami H."/>
            <person name="Hayashi T."/>
            <person name="Sahin N."/>
            <person name="Tani A."/>
        </authorList>
    </citation>
    <scope>NUCLEOTIDE SEQUENCE</scope>
    <source>
        <strain evidence="1">DSM 17168</strain>
    </source>
</reference>
<evidence type="ECO:0000313" key="1">
    <source>
        <dbReference type="EMBL" id="GJE00384.1"/>
    </source>
</evidence>
<keyword evidence="2" id="KW-1185">Reference proteome</keyword>
<dbReference type="Pfam" id="PF13379">
    <property type="entry name" value="NMT1_2"/>
    <property type="match status" value="1"/>
</dbReference>
<comment type="caution">
    <text evidence="1">The sequence shown here is derived from an EMBL/GenBank/DDBJ whole genome shotgun (WGS) entry which is preliminary data.</text>
</comment>
<sequence>MRLQLGYVPLTDAAAVIALVEGGFAAREGMRVDLVAEPSWATLRDKLALGLLDGAHLLAPLALASHLGLSGPPARLIAPAALARNGNAVTVSLALWQAMAPASDALPDVARALARLAETRFAAGRPLCLATVHPFSSHTYQLGRLLALGGGRLDLVRLVVVPPPRTVESLRRGLIDGFCVGAPWNSVAVAAGVGRIAALGVDIAPACPEKVLTLAAEMEERAAPLLRALKAAARWCGTPEHWPDLARLLGGRRHLDVDPDLILRGLRGDLQVAPDGSVRAAPDYLVLGEDALSLEPGTATWMLEEMAAARQLADVAAARGAAAGFLRPDLLAACD</sequence>
<dbReference type="SUPFAM" id="SSF53850">
    <property type="entry name" value="Periplasmic binding protein-like II"/>
    <property type="match status" value="1"/>
</dbReference>
<accession>A0ABQ4SF32</accession>
<gene>
    <name evidence="1" type="primary">nrtA_2</name>
    <name evidence="1" type="ORF">GMJLKIPL_2305</name>
</gene>
<proteinExistence type="predicted"/>
<dbReference type="Proteomes" id="UP001055153">
    <property type="component" value="Unassembled WGS sequence"/>
</dbReference>
<reference evidence="1" key="2">
    <citation type="submission" date="2021-08" db="EMBL/GenBank/DDBJ databases">
        <authorList>
            <person name="Tani A."/>
            <person name="Ola A."/>
            <person name="Ogura Y."/>
            <person name="Katsura K."/>
            <person name="Hayashi T."/>
        </authorList>
    </citation>
    <scope>NUCLEOTIDE SEQUENCE</scope>
    <source>
        <strain evidence="1">DSM 17168</strain>
    </source>
</reference>
<dbReference type="RefSeq" id="WP_238235267.1">
    <property type="nucleotide sequence ID" value="NZ_BPQQ01000023.1"/>
</dbReference>
<evidence type="ECO:0000313" key="2">
    <source>
        <dbReference type="Proteomes" id="UP001055153"/>
    </source>
</evidence>
<dbReference type="EMBL" id="BPQQ01000023">
    <property type="protein sequence ID" value="GJE00384.1"/>
    <property type="molecule type" value="Genomic_DNA"/>
</dbReference>
<dbReference type="Gene3D" id="3.40.190.10">
    <property type="entry name" value="Periplasmic binding protein-like II"/>
    <property type="match status" value="2"/>
</dbReference>
<dbReference type="PANTHER" id="PTHR30024:SF43">
    <property type="entry name" value="BLL4572 PROTEIN"/>
    <property type="match status" value="1"/>
</dbReference>
<name>A0ABQ4SF32_9HYPH</name>
<dbReference type="PANTHER" id="PTHR30024">
    <property type="entry name" value="ALIPHATIC SULFONATES-BINDING PROTEIN-RELATED"/>
    <property type="match status" value="1"/>
</dbReference>
<protein>
    <submittedName>
        <fullName evidence="1">Nitrate/nitrite binding protein NrtA</fullName>
    </submittedName>
</protein>